<dbReference type="Pfam" id="PF14464">
    <property type="entry name" value="Prok-JAB"/>
    <property type="match status" value="1"/>
</dbReference>
<keyword evidence="5" id="KW-0788">Thiol protease</keyword>
<keyword evidence="8" id="KW-1133">Transmembrane helix</keyword>
<dbReference type="Gene3D" id="3.90.1720.10">
    <property type="entry name" value="endopeptidase domain like (from Nostoc punctiforme)"/>
    <property type="match status" value="1"/>
</dbReference>
<dbReference type="InterPro" id="IPR038765">
    <property type="entry name" value="Papain-like_cys_pep_sf"/>
</dbReference>
<dbReference type="AlphaFoldDB" id="B7L481"/>
<dbReference type="GO" id="GO:0008235">
    <property type="term" value="F:metalloexopeptidase activity"/>
    <property type="evidence" value="ECO:0007669"/>
    <property type="project" value="TreeGrafter"/>
</dbReference>
<sequence length="334" mass="37821">MCWLHRPRRTGRCFPVASCWRTPVCGITGEMNAGITVLRWRMSSTTPPRISVRTDAASACAGVNCAGMSAILAVSFPLINFRSKSRFMTQTESAILAHARRCAPAESCGFVISTPEGEWYIPCVNISAEPEAYFRIAPEDWLRAEMQGEIVALVHSHPGGLPWLSEADRRLQIKSALPWWLVCRGDIHKFRCVPHLTGRRFEHGVTDCYTLFRDAYHLAGTEMPDFHREDDWWRNGQNLYLDNMAVTGFYRVPLSSAQVGDILLCCFGASVPNHAAIYCGNGELLHHLPEQLSKRERYSEKWQRRTHSVWRHRHWHASAFTGIYNDLAAASACM</sequence>
<evidence type="ECO:0000256" key="3">
    <source>
        <dbReference type="ARBA" id="ARBA00022723"/>
    </source>
</evidence>
<dbReference type="EMBL" id="CU928145">
    <property type="protein sequence ID" value="CAU97264.1"/>
    <property type="molecule type" value="Genomic_DNA"/>
</dbReference>
<dbReference type="GO" id="GO:0008234">
    <property type="term" value="F:cysteine-type peptidase activity"/>
    <property type="evidence" value="ECO:0007669"/>
    <property type="project" value="UniProtKB-KW"/>
</dbReference>
<reference evidence="12" key="1">
    <citation type="journal article" date="2009" name="PLoS Genet.">
        <title>Organised genome dynamics in the Escherichia coli species results in highly diverse adaptive paths.</title>
        <authorList>
            <person name="Touchon M."/>
            <person name="Hoede C."/>
            <person name="Tenaillon O."/>
            <person name="Barbe V."/>
            <person name="Baeriswyl S."/>
            <person name="Bidet P."/>
            <person name="Bingen E."/>
            <person name="Bonacorsi S."/>
            <person name="Bouchier C."/>
            <person name="Bouvet O."/>
            <person name="Calteau A."/>
            <person name="Chiapello H."/>
            <person name="Clermont O."/>
            <person name="Cruveiller S."/>
            <person name="Danchin A."/>
            <person name="Diard M."/>
            <person name="Dossat C."/>
            <person name="Karoui M.E."/>
            <person name="Frapy E."/>
            <person name="Garry L."/>
            <person name="Ghigo J.M."/>
            <person name="Gilles A.M."/>
            <person name="Johnson J."/>
            <person name="Le Bouguenec C."/>
            <person name="Lescat M."/>
            <person name="Mangenot S."/>
            <person name="Martinez-Jehanne V."/>
            <person name="Matic I."/>
            <person name="Nassif X."/>
            <person name="Oztas S."/>
            <person name="Petit M.A."/>
            <person name="Pichon C."/>
            <person name="Rouy Z."/>
            <person name="Ruf C.S."/>
            <person name="Schneider D."/>
            <person name="Tourret J."/>
            <person name="Vacherie B."/>
            <person name="Vallenet D."/>
            <person name="Medigue C."/>
            <person name="Rocha E.P.C."/>
            <person name="Denamur E."/>
        </authorList>
    </citation>
    <scope>NUCLEOTIDE SEQUENCE [LARGE SCALE GENOMIC DNA]</scope>
    <source>
        <strain evidence="12">55989 / EAEC</strain>
    </source>
</reference>
<feature type="domain" description="NlpC/P60" evidence="10">
    <location>
        <begin position="175"/>
        <end position="321"/>
    </location>
</feature>
<evidence type="ECO:0000256" key="7">
    <source>
        <dbReference type="ARBA" id="ARBA00023049"/>
    </source>
</evidence>
<evidence type="ECO:0000256" key="8">
    <source>
        <dbReference type="SAM" id="Phobius"/>
    </source>
</evidence>
<dbReference type="Proteomes" id="UP000000746">
    <property type="component" value="Chromosome"/>
</dbReference>
<accession>B7L481</accession>
<dbReference type="CDD" id="cd08073">
    <property type="entry name" value="MPN_NLPC_P60"/>
    <property type="match status" value="1"/>
</dbReference>
<keyword evidence="2" id="KW-0645">Protease</keyword>
<keyword evidence="4" id="KW-0378">Hydrolase</keyword>
<dbReference type="HOGENOM" id="CLU_071796_0_0_6"/>
<dbReference type="InterPro" id="IPR028090">
    <property type="entry name" value="JAB_dom_prok"/>
</dbReference>
<evidence type="ECO:0000259" key="10">
    <source>
        <dbReference type="PROSITE" id="PS51935"/>
    </source>
</evidence>
<protein>
    <submittedName>
        <fullName evidence="11">Tail fiber component K</fullName>
    </submittedName>
</protein>
<evidence type="ECO:0000256" key="6">
    <source>
        <dbReference type="ARBA" id="ARBA00022833"/>
    </source>
</evidence>
<dbReference type="PROSITE" id="PS50249">
    <property type="entry name" value="MPN"/>
    <property type="match status" value="1"/>
</dbReference>
<name>B7L481_ECO55</name>
<gene>
    <name evidence="11" type="ordered locus">EC55989_1407</name>
</gene>
<feature type="transmembrane region" description="Helical" evidence="8">
    <location>
        <begin position="56"/>
        <end position="79"/>
    </location>
</feature>
<evidence type="ECO:0000313" key="11">
    <source>
        <dbReference type="EMBL" id="CAU97264.1"/>
    </source>
</evidence>
<dbReference type="PANTHER" id="PTHR34858:SF1">
    <property type="entry name" value="CYSO-CYSTEINE PEPTIDASE"/>
    <property type="match status" value="1"/>
</dbReference>
<keyword evidence="3" id="KW-0479">Metal-binding</keyword>
<dbReference type="InterPro" id="IPR000064">
    <property type="entry name" value="NLP_P60_dom"/>
</dbReference>
<feature type="domain" description="MPN" evidence="9">
    <location>
        <begin position="85"/>
        <end position="212"/>
    </location>
</feature>
<dbReference type="GO" id="GO:0006508">
    <property type="term" value="P:proteolysis"/>
    <property type="evidence" value="ECO:0007669"/>
    <property type="project" value="UniProtKB-KW"/>
</dbReference>
<dbReference type="InterPro" id="IPR051929">
    <property type="entry name" value="VirAsm_ModProt"/>
</dbReference>
<evidence type="ECO:0000256" key="4">
    <source>
        <dbReference type="ARBA" id="ARBA00022801"/>
    </source>
</evidence>
<dbReference type="PANTHER" id="PTHR34858">
    <property type="entry name" value="CYSO-CYSTEINE PEPTIDASE"/>
    <property type="match status" value="1"/>
</dbReference>
<evidence type="ECO:0000256" key="5">
    <source>
        <dbReference type="ARBA" id="ARBA00022807"/>
    </source>
</evidence>
<evidence type="ECO:0000259" key="9">
    <source>
        <dbReference type="PROSITE" id="PS50249"/>
    </source>
</evidence>
<organism evidence="11 12">
    <name type="scientific">Escherichia coli (strain 55989 / EAEC)</name>
    <dbReference type="NCBI Taxonomy" id="585055"/>
    <lineage>
        <taxon>Bacteria</taxon>
        <taxon>Pseudomonadati</taxon>
        <taxon>Pseudomonadota</taxon>
        <taxon>Gammaproteobacteria</taxon>
        <taxon>Enterobacterales</taxon>
        <taxon>Enterobacteriaceae</taxon>
        <taxon>Escherichia</taxon>
    </lineage>
</organism>
<keyword evidence="6" id="KW-0862">Zinc</keyword>
<keyword evidence="7" id="KW-0482">Metalloprotease</keyword>
<evidence type="ECO:0000313" key="12">
    <source>
        <dbReference type="Proteomes" id="UP000000746"/>
    </source>
</evidence>
<dbReference type="Pfam" id="PF00877">
    <property type="entry name" value="NLPC_P60"/>
    <property type="match status" value="1"/>
</dbReference>
<proteinExistence type="inferred from homology"/>
<keyword evidence="12" id="KW-1185">Reference proteome</keyword>
<evidence type="ECO:0000256" key="1">
    <source>
        <dbReference type="ARBA" id="ARBA00007074"/>
    </source>
</evidence>
<dbReference type="SUPFAM" id="SSF54001">
    <property type="entry name" value="Cysteine proteinases"/>
    <property type="match status" value="1"/>
</dbReference>
<dbReference type="GO" id="GO:0008270">
    <property type="term" value="F:zinc ion binding"/>
    <property type="evidence" value="ECO:0007669"/>
    <property type="project" value="TreeGrafter"/>
</dbReference>
<evidence type="ECO:0000256" key="2">
    <source>
        <dbReference type="ARBA" id="ARBA00022670"/>
    </source>
</evidence>
<dbReference type="SUPFAM" id="SSF102712">
    <property type="entry name" value="JAB1/MPN domain"/>
    <property type="match status" value="1"/>
</dbReference>
<dbReference type="InterPro" id="IPR037518">
    <property type="entry name" value="MPN"/>
</dbReference>
<dbReference type="Gene3D" id="3.40.140.10">
    <property type="entry name" value="Cytidine Deaminase, domain 2"/>
    <property type="match status" value="1"/>
</dbReference>
<dbReference type="KEGG" id="eck:EC55989_1407"/>
<dbReference type="PROSITE" id="PS51935">
    <property type="entry name" value="NLPC_P60"/>
    <property type="match status" value="1"/>
</dbReference>
<keyword evidence="8" id="KW-0812">Transmembrane</keyword>
<comment type="similarity">
    <text evidence="1">Belongs to the peptidase C40 family.</text>
</comment>
<keyword evidence="8" id="KW-0472">Membrane</keyword>